<organism evidence="4 5">
    <name type="scientific">Labedella phragmitis</name>
    <dbReference type="NCBI Taxonomy" id="2498849"/>
    <lineage>
        <taxon>Bacteria</taxon>
        <taxon>Bacillati</taxon>
        <taxon>Actinomycetota</taxon>
        <taxon>Actinomycetes</taxon>
        <taxon>Micrococcales</taxon>
        <taxon>Microbacteriaceae</taxon>
        <taxon>Labedella</taxon>
    </lineage>
</organism>
<sequence>MTVETTTEAPTIEESEIDESGIDPAPSRLTILDPRTGALVGTLDVQDPAAVGDAVARAREAFPAWRRTPAAERGAMLHAAADALEVRADEVARIQSSETGKAVDDAHGGIAAAVGTLRQYAELGPVHRGRSLQGGIDAVDLAVHRPRGVVAVLTPWNDPVAITAGLVGAALATGNTVVHKPSERCPHTGALVNEILAACFPLDVLIPLVGDGSTGSALVAHPEVDVVAHVGSSVTGRAIHLAAAAHDAHVIRENGGNDALIVDAGVDPEWAAAQAAIGAFANAGQICTSVERIFVHRAVAEPFVAALVREAEALTVPGVLGPLVDERLRQGVHHHVEAAVAAGARALTGGTVPDGPGTFYPATVLADCTPDMAVMAEETFGPVAPVMVVDDVEEALVRAADDRYGLAATILTASMETAHRAIAELDVGTIKVNAVFGGAPGGSAQPRRASGAGFGYGPELLDEMTTTTVVHLGLPRTAVTS</sequence>
<dbReference type="Gene3D" id="3.40.605.10">
    <property type="entry name" value="Aldehyde Dehydrogenase, Chain A, domain 1"/>
    <property type="match status" value="1"/>
</dbReference>
<dbReference type="Proteomes" id="UP000288547">
    <property type="component" value="Unassembled WGS sequence"/>
</dbReference>
<dbReference type="InterPro" id="IPR016163">
    <property type="entry name" value="Ald_DH_C"/>
</dbReference>
<feature type="domain" description="Aldehyde dehydrogenase" evidence="3">
    <location>
        <begin position="27"/>
        <end position="470"/>
    </location>
</feature>
<dbReference type="CDD" id="cd07078">
    <property type="entry name" value="ALDH"/>
    <property type="match status" value="1"/>
</dbReference>
<proteinExistence type="predicted"/>
<dbReference type="OrthoDB" id="6882680at2"/>
<protein>
    <submittedName>
        <fullName evidence="4">Aldehyde dehydrogenase</fullName>
    </submittedName>
</protein>
<dbReference type="GO" id="GO:0016620">
    <property type="term" value="F:oxidoreductase activity, acting on the aldehyde or oxo group of donors, NAD or NADP as acceptor"/>
    <property type="evidence" value="ECO:0007669"/>
    <property type="project" value="InterPro"/>
</dbReference>
<dbReference type="AlphaFoldDB" id="A0A444PUH0"/>
<reference evidence="4 5" key="1">
    <citation type="submission" date="2018-12" db="EMBL/GenBank/DDBJ databases">
        <authorList>
            <person name="Li F."/>
        </authorList>
    </citation>
    <scope>NUCLEOTIDE SEQUENCE [LARGE SCALE GENOMIC DNA]</scope>
    <source>
        <strain evidence="4 5">11W25H-1</strain>
    </source>
</reference>
<accession>A0A444PUH0</accession>
<dbReference type="Pfam" id="PF00171">
    <property type="entry name" value="Aldedh"/>
    <property type="match status" value="1"/>
</dbReference>
<comment type="caution">
    <text evidence="4">The sequence shown here is derived from an EMBL/GenBank/DDBJ whole genome shotgun (WGS) entry which is preliminary data.</text>
</comment>
<dbReference type="InterPro" id="IPR015590">
    <property type="entry name" value="Aldehyde_DH_dom"/>
</dbReference>
<dbReference type="EMBL" id="RZNB01000002">
    <property type="protein sequence ID" value="RWZ51525.1"/>
    <property type="molecule type" value="Genomic_DNA"/>
</dbReference>
<keyword evidence="5" id="KW-1185">Reference proteome</keyword>
<dbReference type="InterPro" id="IPR016161">
    <property type="entry name" value="Ald_DH/histidinol_DH"/>
</dbReference>
<name>A0A444PUH0_9MICO</name>
<keyword evidence="1" id="KW-0560">Oxidoreductase</keyword>
<dbReference type="InterPro" id="IPR016162">
    <property type="entry name" value="Ald_DH_N"/>
</dbReference>
<dbReference type="Gene3D" id="3.40.309.10">
    <property type="entry name" value="Aldehyde Dehydrogenase, Chain A, domain 2"/>
    <property type="match status" value="1"/>
</dbReference>
<feature type="region of interest" description="Disordered" evidence="2">
    <location>
        <begin position="1"/>
        <end position="26"/>
    </location>
</feature>
<feature type="compositionally biased region" description="Acidic residues" evidence="2">
    <location>
        <begin position="11"/>
        <end position="21"/>
    </location>
</feature>
<dbReference type="RefSeq" id="WP_128494241.1">
    <property type="nucleotide sequence ID" value="NZ_RZNB01000002.1"/>
</dbReference>
<gene>
    <name evidence="4" type="ORF">ELQ90_05280</name>
</gene>
<evidence type="ECO:0000259" key="3">
    <source>
        <dbReference type="Pfam" id="PF00171"/>
    </source>
</evidence>
<dbReference type="SUPFAM" id="SSF53720">
    <property type="entry name" value="ALDH-like"/>
    <property type="match status" value="1"/>
</dbReference>
<evidence type="ECO:0000256" key="2">
    <source>
        <dbReference type="SAM" id="MobiDB-lite"/>
    </source>
</evidence>
<dbReference type="PANTHER" id="PTHR11699">
    <property type="entry name" value="ALDEHYDE DEHYDROGENASE-RELATED"/>
    <property type="match status" value="1"/>
</dbReference>
<evidence type="ECO:0000313" key="5">
    <source>
        <dbReference type="Proteomes" id="UP000288547"/>
    </source>
</evidence>
<evidence type="ECO:0000256" key="1">
    <source>
        <dbReference type="ARBA" id="ARBA00023002"/>
    </source>
</evidence>
<evidence type="ECO:0000313" key="4">
    <source>
        <dbReference type="EMBL" id="RWZ51525.1"/>
    </source>
</evidence>